<reference evidence="1 2" key="1">
    <citation type="journal article" date="2012" name="J. Bacteriol.">
        <title>Draft Genome Sequences for Two Metal-Reducing Pelosinus fermentans Strains Isolated from a Cr(VI)-Contaminated Site and for Type Strain R7.</title>
        <authorList>
            <person name="Brown S.D."/>
            <person name="Podar M."/>
            <person name="Klingeman D.M."/>
            <person name="Johnson C.M."/>
            <person name="Yang Z.K."/>
            <person name="Utturkar S.M."/>
            <person name="Land M.L."/>
            <person name="Mosher J.J."/>
            <person name="Hurt R.A.Jr."/>
            <person name="Phelps T.J."/>
            <person name="Palumbo A.V."/>
            <person name="Arkin A.P."/>
            <person name="Hazen T.C."/>
            <person name="Elias D.A."/>
        </authorList>
    </citation>
    <scope>NUCLEOTIDE SEQUENCE [LARGE SCALE GENOMIC DNA]</scope>
    <source>
        <strain evidence="1 2">B4</strain>
    </source>
</reference>
<evidence type="ECO:0008006" key="3">
    <source>
        <dbReference type="Google" id="ProtNLM"/>
    </source>
</evidence>
<name>I9L8F3_9FIRM</name>
<gene>
    <name evidence="1" type="ORF">FB4_0674</name>
</gene>
<evidence type="ECO:0000313" key="2">
    <source>
        <dbReference type="Proteomes" id="UP000004324"/>
    </source>
</evidence>
<dbReference type="EMBL" id="AKVJ01000055">
    <property type="protein sequence ID" value="EIW16654.1"/>
    <property type="molecule type" value="Genomic_DNA"/>
</dbReference>
<dbReference type="InterPro" id="IPR029063">
    <property type="entry name" value="SAM-dependent_MTases_sf"/>
</dbReference>
<dbReference type="OrthoDB" id="7334795at2"/>
<proteinExistence type="predicted"/>
<comment type="caution">
    <text evidence="1">The sequence shown here is derived from an EMBL/GenBank/DDBJ whole genome shotgun (WGS) entry which is preliminary data.</text>
</comment>
<accession>I9L8F3</accession>
<sequence length="290" mass="33278">MYGLNINEVRQLQESSILMDLWANESCLNKVKGGMEEWGKANHSQDISCDWYHSTWQYLRLLNMVAVPNWYAFYKDAIIEVLKDKPNANVFISACADFGMLAKLHESIKETQTNPSITIYDICETPLKSAQWYADRNGLSINCKTANIIEDDIIEAPFDLIITDEFLTVLKDEYKALITSKWKKILKHDGVLITTAMIGKPTTQELRTSYANRARDIISVYGDMLFPNNNKENIVKKIEIFANLHTRHMIKDQSTLETLFKDYKYFQQNAILTPGECVNPTQSFQIVAIA</sequence>
<dbReference type="PATRIC" id="fig|1149862.3.peg.3659"/>
<dbReference type="AlphaFoldDB" id="I9L8F3"/>
<protein>
    <recommendedName>
        <fullName evidence="3">Methyltransferase domain-containing protein</fullName>
    </recommendedName>
</protein>
<keyword evidence="2" id="KW-1185">Reference proteome</keyword>
<dbReference type="SUPFAM" id="SSF53335">
    <property type="entry name" value="S-adenosyl-L-methionine-dependent methyltransferases"/>
    <property type="match status" value="1"/>
</dbReference>
<dbReference type="RefSeq" id="WP_007936908.1">
    <property type="nucleotide sequence ID" value="NZ_AKVJ01000055.1"/>
</dbReference>
<evidence type="ECO:0000313" key="1">
    <source>
        <dbReference type="EMBL" id="EIW16654.1"/>
    </source>
</evidence>
<organism evidence="1 2">
    <name type="scientific">Pelosinus fermentans B4</name>
    <dbReference type="NCBI Taxonomy" id="1149862"/>
    <lineage>
        <taxon>Bacteria</taxon>
        <taxon>Bacillati</taxon>
        <taxon>Bacillota</taxon>
        <taxon>Negativicutes</taxon>
        <taxon>Selenomonadales</taxon>
        <taxon>Sporomusaceae</taxon>
        <taxon>Pelosinus</taxon>
    </lineage>
</organism>
<dbReference type="Proteomes" id="UP000004324">
    <property type="component" value="Unassembled WGS sequence"/>
</dbReference>
<dbReference type="Gene3D" id="3.40.50.150">
    <property type="entry name" value="Vaccinia Virus protein VP39"/>
    <property type="match status" value="1"/>
</dbReference>